<gene>
    <name evidence="2" type="ORF">SPIROBIBN47_210022</name>
</gene>
<accession>A0A3P3XHW6</accession>
<dbReference type="EMBL" id="FWDM01000014">
    <property type="protein sequence ID" value="SLM11658.1"/>
    <property type="molecule type" value="Genomic_DNA"/>
</dbReference>
<reference evidence="2" key="1">
    <citation type="submission" date="2017-02" db="EMBL/GenBank/DDBJ databases">
        <authorList>
            <person name="Regsiter A."/>
            <person name="William W."/>
        </authorList>
    </citation>
    <scope>NUCLEOTIDE SEQUENCE</scope>
    <source>
        <strain evidence="2">Bib</strain>
    </source>
</reference>
<name>A0A3P3XHW6_9SPIR</name>
<evidence type="ECO:0000259" key="1">
    <source>
        <dbReference type="Pfam" id="PF13338"/>
    </source>
</evidence>
<proteinExistence type="predicted"/>
<organism evidence="2">
    <name type="scientific">uncultured spirochete</name>
    <dbReference type="NCBI Taxonomy" id="156406"/>
    <lineage>
        <taxon>Bacteria</taxon>
        <taxon>Pseudomonadati</taxon>
        <taxon>Spirochaetota</taxon>
        <taxon>Spirochaetia</taxon>
        <taxon>Spirochaetales</taxon>
        <taxon>environmental samples</taxon>
    </lineage>
</organism>
<dbReference type="AlphaFoldDB" id="A0A3P3XHW6"/>
<dbReference type="InterPro" id="IPR025159">
    <property type="entry name" value="AbiEi_N"/>
</dbReference>
<protein>
    <submittedName>
        <fullName evidence="2">Putative abortive infection protein AbiGI</fullName>
    </submittedName>
</protein>
<feature type="domain" description="AbiEi antitoxin N-terminal" evidence="1">
    <location>
        <begin position="7"/>
        <end position="53"/>
    </location>
</feature>
<sequence>MGINSEILQEMKKNNNVITTSQVLQLGYSKALLTKYVKAGLLERSGHGVYILPDAVNDDMYALMLRSSKIIFSHDTALFLNGLSERTPFRHTVTIPSDSALPASIKDECTCFYIKPELHRLGMIEKKTTFGNTVRCYNMERTICDFLRSRNRCDEETVISAVKNYAVSKGKNLNLLEDYAKRLRVEKVLKRYMEVLL</sequence>
<evidence type="ECO:0000313" key="2">
    <source>
        <dbReference type="EMBL" id="SLM11658.1"/>
    </source>
</evidence>
<dbReference type="Pfam" id="PF13338">
    <property type="entry name" value="AbiEi_4"/>
    <property type="match status" value="1"/>
</dbReference>